<feature type="transmembrane region" description="Helical" evidence="2">
    <location>
        <begin position="98"/>
        <end position="116"/>
    </location>
</feature>
<evidence type="ECO:0000313" key="4">
    <source>
        <dbReference type="Proteomes" id="UP000250790"/>
    </source>
</evidence>
<evidence type="ECO:0000256" key="2">
    <source>
        <dbReference type="SAM" id="Phobius"/>
    </source>
</evidence>
<comment type="caution">
    <text evidence="3">The sequence shown here is derived from an EMBL/GenBank/DDBJ whole genome shotgun (WGS) entry which is preliminary data.</text>
</comment>
<reference evidence="3 4" key="1">
    <citation type="submission" date="2017-04" db="EMBL/GenBank/DDBJ databases">
        <title>Unexpected and diverse lifestyles within the genus Limnohabitans.</title>
        <authorList>
            <person name="Kasalicky V."/>
            <person name="Mehrshad M."/>
            <person name="Andrei S.-A."/>
            <person name="Salcher M."/>
            <person name="Kratochvilova H."/>
            <person name="Simek K."/>
            <person name="Ghai R."/>
        </authorList>
    </citation>
    <scope>NUCLEOTIDE SEQUENCE [LARGE SCALE GENOMIC DNA]</scope>
    <source>
        <strain evidence="3 4">II-B4</strain>
    </source>
</reference>
<sequence length="121" mass="12985">MPVFHPQPSKRVHMTQAPSPQEKLATVAASITGTLHDAAQDAKPVFERTVDRLTDSISDMAHHSRDAAVGAKKQLAQKTQEVTSTAEHYIHCAPFKSVLIAAGVGAVAATLVGWLTRSRPH</sequence>
<name>A0A315EAT7_9BURK</name>
<keyword evidence="2" id="KW-0812">Transmembrane</keyword>
<feature type="region of interest" description="Disordered" evidence="1">
    <location>
        <begin position="1"/>
        <end position="21"/>
    </location>
</feature>
<dbReference type="AlphaFoldDB" id="A0A315EAT7"/>
<proteinExistence type="predicted"/>
<keyword evidence="2" id="KW-0472">Membrane</keyword>
<organism evidence="3 4">
    <name type="scientific">Limnohabitans parvus II-B4</name>
    <dbReference type="NCBI Taxonomy" id="1293052"/>
    <lineage>
        <taxon>Bacteria</taxon>
        <taxon>Pseudomonadati</taxon>
        <taxon>Pseudomonadota</taxon>
        <taxon>Betaproteobacteria</taxon>
        <taxon>Burkholderiales</taxon>
        <taxon>Comamonadaceae</taxon>
        <taxon>Limnohabitans</taxon>
    </lineage>
</organism>
<accession>A0A315EAT7</accession>
<dbReference type="OrthoDB" id="8905321at2"/>
<evidence type="ECO:0000256" key="1">
    <source>
        <dbReference type="SAM" id="MobiDB-lite"/>
    </source>
</evidence>
<dbReference type="EMBL" id="NESN01000002">
    <property type="protein sequence ID" value="PUE53958.1"/>
    <property type="molecule type" value="Genomic_DNA"/>
</dbReference>
<protein>
    <recommendedName>
        <fullName evidence="5">DUF883 domain-containing protein</fullName>
    </recommendedName>
</protein>
<dbReference type="Proteomes" id="UP000250790">
    <property type="component" value="Unassembled WGS sequence"/>
</dbReference>
<gene>
    <name evidence="3" type="ORF">B9Z37_05085</name>
</gene>
<evidence type="ECO:0000313" key="3">
    <source>
        <dbReference type="EMBL" id="PUE53958.1"/>
    </source>
</evidence>
<keyword evidence="2" id="KW-1133">Transmembrane helix</keyword>
<keyword evidence="4" id="KW-1185">Reference proteome</keyword>
<evidence type="ECO:0008006" key="5">
    <source>
        <dbReference type="Google" id="ProtNLM"/>
    </source>
</evidence>